<dbReference type="InterPro" id="IPR005987">
    <property type="entry name" value="RNase_T"/>
</dbReference>
<dbReference type="InterPro" id="IPR012337">
    <property type="entry name" value="RNaseH-like_sf"/>
</dbReference>
<evidence type="ECO:0000256" key="1">
    <source>
        <dbReference type="ARBA" id="ARBA00022694"/>
    </source>
</evidence>
<name>A0A0W0TG57_LEGER</name>
<comment type="function">
    <text evidence="5">Trims short 3' overhangs of a variety of RNA species, leaving a one or two nucleotide 3' overhang. Responsible for the end-turnover of tRNA: specifically removes the terminal AMP residue from uncharged tRNA (tRNA-C-C-A). Also appears to be involved in tRNA biosynthesis.</text>
</comment>
<dbReference type="HAMAP" id="MF_00157">
    <property type="entry name" value="RNase_T"/>
    <property type="match status" value="1"/>
</dbReference>
<dbReference type="GO" id="GO:0005829">
    <property type="term" value="C:cytosol"/>
    <property type="evidence" value="ECO:0007669"/>
    <property type="project" value="TreeGrafter"/>
</dbReference>
<dbReference type="GO" id="GO:0000287">
    <property type="term" value="F:magnesium ion binding"/>
    <property type="evidence" value="ECO:0007669"/>
    <property type="project" value="UniProtKB-UniRule"/>
</dbReference>
<feature type="binding site" evidence="5">
    <location>
        <position position="24"/>
    </location>
    <ligand>
        <name>Mg(2+)</name>
        <dbReference type="ChEBI" id="CHEBI:18420"/>
        <label>2</label>
        <note>catalytic</note>
    </ligand>
</feature>
<gene>
    <name evidence="7" type="primary">rnsT</name>
    <name evidence="5" type="synonym">rnt</name>
    <name evidence="7" type="ORF">Lery_2722</name>
</gene>
<evidence type="ECO:0000256" key="5">
    <source>
        <dbReference type="HAMAP-Rule" id="MF_00157"/>
    </source>
</evidence>
<feature type="binding site" evidence="5">
    <location>
        <position position="186"/>
    </location>
    <ligand>
        <name>Mg(2+)</name>
        <dbReference type="ChEBI" id="CHEBI:18420"/>
        <label>2</label>
        <note>catalytic</note>
    </ligand>
</feature>
<proteinExistence type="inferred from homology"/>
<dbReference type="Pfam" id="PF00929">
    <property type="entry name" value="RNase_T"/>
    <property type="match status" value="1"/>
</dbReference>
<dbReference type="OrthoDB" id="9778264at2"/>
<feature type="active site" description="Proton donor/acceptor" evidence="5">
    <location>
        <position position="181"/>
    </location>
</feature>
<dbReference type="GO" id="GO:0008408">
    <property type="term" value="F:3'-5' exonuclease activity"/>
    <property type="evidence" value="ECO:0007669"/>
    <property type="project" value="TreeGrafter"/>
</dbReference>
<dbReference type="Proteomes" id="UP000054773">
    <property type="component" value="Unassembled WGS sequence"/>
</dbReference>
<keyword evidence="8" id="KW-1185">Reference proteome</keyword>
<dbReference type="STRING" id="448.Lery_2722"/>
<keyword evidence="5" id="KW-0479">Metal-binding</keyword>
<evidence type="ECO:0000256" key="4">
    <source>
        <dbReference type="ARBA" id="ARBA00022839"/>
    </source>
</evidence>
<feature type="binding site" evidence="5">
    <location>
        <position position="26"/>
    </location>
    <ligand>
        <name>Mg(2+)</name>
        <dbReference type="ChEBI" id="CHEBI:18420"/>
        <label>2</label>
        <note>catalytic</note>
    </ligand>
</feature>
<comment type="similarity">
    <text evidence="5">Belongs to the RNase T family.</text>
</comment>
<dbReference type="InterPro" id="IPR036397">
    <property type="entry name" value="RNaseH_sf"/>
</dbReference>
<dbReference type="GO" id="GO:0045004">
    <property type="term" value="P:DNA replication proofreading"/>
    <property type="evidence" value="ECO:0007669"/>
    <property type="project" value="TreeGrafter"/>
</dbReference>
<dbReference type="SUPFAM" id="SSF53098">
    <property type="entry name" value="Ribonuclease H-like"/>
    <property type="match status" value="1"/>
</dbReference>
<feature type="site" description="Important for substrate binding and specificity" evidence="5">
    <location>
        <position position="125"/>
    </location>
</feature>
<keyword evidence="3 5" id="KW-0378">Hydrolase</keyword>
<dbReference type="PANTHER" id="PTHR30231:SF2">
    <property type="entry name" value="RIBONUCLEASE T"/>
    <property type="match status" value="1"/>
</dbReference>
<dbReference type="AlphaFoldDB" id="A0A0W0TG57"/>
<keyword evidence="2 5" id="KW-0540">Nuclease</keyword>
<feature type="site" description="Important for substrate binding and specificity" evidence="5">
    <location>
        <position position="146"/>
    </location>
</feature>
<dbReference type="GO" id="GO:0008033">
    <property type="term" value="P:tRNA processing"/>
    <property type="evidence" value="ECO:0007669"/>
    <property type="project" value="UniProtKB-KW"/>
</dbReference>
<protein>
    <recommendedName>
        <fullName evidence="5">Ribonuclease T</fullName>
        <ecNumber evidence="5">3.1.13.-</ecNumber>
    </recommendedName>
    <alternativeName>
        <fullName evidence="5">Exoribonuclease T</fullName>
        <shortName evidence="5">RNase T</shortName>
    </alternativeName>
</protein>
<comment type="caution">
    <text evidence="7">The sequence shown here is derived from an EMBL/GenBank/DDBJ whole genome shotgun (WGS) entry which is preliminary data.</text>
</comment>
<feature type="site" description="Important for substrate binding and specificity" evidence="5">
    <location>
        <position position="78"/>
    </location>
</feature>
<dbReference type="PATRIC" id="fig|448.7.peg.2858"/>
<keyword evidence="1 5" id="KW-0819">tRNA processing</keyword>
<evidence type="ECO:0000259" key="6">
    <source>
        <dbReference type="SMART" id="SM00479"/>
    </source>
</evidence>
<dbReference type="NCBIfam" id="TIGR01298">
    <property type="entry name" value="RNaseT"/>
    <property type="match status" value="1"/>
</dbReference>
<dbReference type="EMBL" id="LNYA01000034">
    <property type="protein sequence ID" value="KTC94555.1"/>
    <property type="molecule type" value="Genomic_DNA"/>
</dbReference>
<reference evidence="7 8" key="1">
    <citation type="submission" date="2015-11" db="EMBL/GenBank/DDBJ databases">
        <title>Genomic analysis of 38 Legionella species identifies large and diverse effector repertoires.</title>
        <authorList>
            <person name="Burstein D."/>
            <person name="Amaro F."/>
            <person name="Zusman T."/>
            <person name="Lifshitz Z."/>
            <person name="Cohen O."/>
            <person name="Gilbert J.A."/>
            <person name="Pupko T."/>
            <person name="Shuman H.A."/>
            <person name="Segal G."/>
        </authorList>
    </citation>
    <scope>NUCLEOTIDE SEQUENCE [LARGE SCALE GENOMIC DNA]</scope>
    <source>
        <strain evidence="7 8">SE-32A-C8</strain>
    </source>
</reference>
<dbReference type="PANTHER" id="PTHR30231">
    <property type="entry name" value="DNA POLYMERASE III SUBUNIT EPSILON"/>
    <property type="match status" value="1"/>
</dbReference>
<feature type="domain" description="Exonuclease" evidence="6">
    <location>
        <begin position="19"/>
        <end position="203"/>
    </location>
</feature>
<dbReference type="SMART" id="SM00479">
    <property type="entry name" value="EXOIII"/>
    <property type="match status" value="1"/>
</dbReference>
<feature type="binding site" evidence="5">
    <location>
        <position position="24"/>
    </location>
    <ligand>
        <name>Mg(2+)</name>
        <dbReference type="ChEBI" id="CHEBI:18420"/>
        <label>1</label>
        <note>catalytic</note>
    </ligand>
</feature>
<comment type="caution">
    <text evidence="5">Lacks conserved residue(s) required for the propagation of feature annotation.</text>
</comment>
<comment type="cofactor">
    <cofactor evidence="5">
        <name>Mg(2+)</name>
        <dbReference type="ChEBI" id="CHEBI:18420"/>
    </cofactor>
    <text evidence="5">Binds two Mg(2+) per subunit. The active form of the enzyme binds two Mg(2+) ions in its active site. The first Mg(2+) forms only one salt bridge with the protein.</text>
</comment>
<evidence type="ECO:0000313" key="8">
    <source>
        <dbReference type="Proteomes" id="UP000054773"/>
    </source>
</evidence>
<dbReference type="GO" id="GO:0016896">
    <property type="term" value="F:RNA exonuclease activity, producing 5'-phosphomonoesters"/>
    <property type="evidence" value="ECO:0007669"/>
    <property type="project" value="UniProtKB-UniRule"/>
</dbReference>
<dbReference type="InterPro" id="IPR013520">
    <property type="entry name" value="Ribonucl_H"/>
</dbReference>
<evidence type="ECO:0000256" key="2">
    <source>
        <dbReference type="ARBA" id="ARBA00022722"/>
    </source>
</evidence>
<dbReference type="Gene3D" id="3.30.420.10">
    <property type="entry name" value="Ribonuclease H-like superfamily/Ribonuclease H"/>
    <property type="match status" value="1"/>
</dbReference>
<organism evidence="7 8">
    <name type="scientific">Legionella erythra</name>
    <dbReference type="NCBI Taxonomy" id="448"/>
    <lineage>
        <taxon>Bacteria</taxon>
        <taxon>Pseudomonadati</taxon>
        <taxon>Pseudomonadota</taxon>
        <taxon>Gammaproteobacteria</taxon>
        <taxon>Legionellales</taxon>
        <taxon>Legionellaceae</taxon>
        <taxon>Legionella</taxon>
    </lineage>
</organism>
<keyword evidence="5" id="KW-0460">Magnesium</keyword>
<keyword evidence="4 5" id="KW-0269">Exonuclease</keyword>
<accession>A0A0W0TG57</accession>
<dbReference type="GO" id="GO:0003676">
    <property type="term" value="F:nucleic acid binding"/>
    <property type="evidence" value="ECO:0007669"/>
    <property type="project" value="InterPro"/>
</dbReference>
<dbReference type="RefSeq" id="WP_058527799.1">
    <property type="nucleotide sequence ID" value="NZ_CAAAHY010000005.1"/>
</dbReference>
<feature type="binding site" evidence="5">
    <location>
        <position position="181"/>
    </location>
    <ligand>
        <name>Mg(2+)</name>
        <dbReference type="ChEBI" id="CHEBI:18420"/>
        <label>2</label>
        <note>catalytic</note>
    </ligand>
</feature>
<evidence type="ECO:0000256" key="3">
    <source>
        <dbReference type="ARBA" id="ARBA00022801"/>
    </source>
</evidence>
<evidence type="ECO:0000313" key="7">
    <source>
        <dbReference type="EMBL" id="KTC94555.1"/>
    </source>
</evidence>
<dbReference type="EC" id="3.1.13.-" evidence="5"/>
<comment type="subunit">
    <text evidence="5">Homodimer.</text>
</comment>
<sequence>MKVNALLKSNLKNRFRGFLPVVVDIETAGVDPCKNALLEMSIVILDMDEKGHYYPATTYFEHILPFDGAELDAKSLAFNQIDPFQPLRFAVDEKIALERLFTPIQAALDKSKCQRAVLVGHNAWFDLLFIKEAVKRTAVKSPFHAFTCFDTATLGGLFYGETVLAKAAAAAGIAFNTNEAHSAIYDAEKTAELFCRMINTWHKTLAKTVQE</sequence>